<dbReference type="InterPro" id="IPR036682">
    <property type="entry name" value="OS_D_A10/PebIII_sf"/>
</dbReference>
<dbReference type="SUPFAM" id="SSF100910">
    <property type="entry name" value="Chemosensory protein Csp2"/>
    <property type="match status" value="1"/>
</dbReference>
<feature type="chain" id="PRO_5035445984" evidence="1">
    <location>
        <begin position="20"/>
        <end position="123"/>
    </location>
</feature>
<proteinExistence type="evidence at transcript level"/>
<dbReference type="PANTHER" id="PTHR11257:SF12">
    <property type="entry name" value="EJACULATORY BULB-SPECIFIC PROTEIN 3-RELATED"/>
    <property type="match status" value="1"/>
</dbReference>
<feature type="signal peptide" evidence="1">
    <location>
        <begin position="1"/>
        <end position="19"/>
    </location>
</feature>
<dbReference type="Pfam" id="PF03392">
    <property type="entry name" value="OS-D"/>
    <property type="match status" value="1"/>
</dbReference>
<reference evidence="2" key="1">
    <citation type="submission" date="2020-08" db="EMBL/GenBank/DDBJ databases">
        <authorList>
            <person name="Huang Z."/>
            <person name="Zhang Q."/>
        </authorList>
    </citation>
    <scope>NUCLEOTIDE SEQUENCE</scope>
    <source>
        <strain evidence="2">Cluster-14334.0</strain>
    </source>
</reference>
<dbReference type="InterPro" id="IPR005055">
    <property type="entry name" value="A10/PebIII"/>
</dbReference>
<dbReference type="EMBL" id="MT905098">
    <property type="protein sequence ID" value="UDM59711.1"/>
    <property type="molecule type" value="mRNA"/>
</dbReference>
<evidence type="ECO:0000256" key="1">
    <source>
        <dbReference type="SAM" id="SignalP"/>
    </source>
</evidence>
<organism evidence="2">
    <name type="scientific">Corcyra cephalonica</name>
    <name type="common">Rice moth</name>
    <dbReference type="NCBI Taxonomy" id="139036"/>
    <lineage>
        <taxon>Eukaryota</taxon>
        <taxon>Metazoa</taxon>
        <taxon>Ecdysozoa</taxon>
        <taxon>Arthropoda</taxon>
        <taxon>Hexapoda</taxon>
        <taxon>Insecta</taxon>
        <taxon>Pterygota</taxon>
        <taxon>Neoptera</taxon>
        <taxon>Endopterygota</taxon>
        <taxon>Lepidoptera</taxon>
        <taxon>Glossata</taxon>
        <taxon>Ditrysia</taxon>
        <taxon>Pyraloidea</taxon>
        <taxon>Pyralidae</taxon>
        <taxon>Galleriinae</taxon>
        <taxon>Corcyra</taxon>
    </lineage>
</organism>
<dbReference type="Gene3D" id="1.10.2080.10">
    <property type="entry name" value="Insect odorant-binding protein A10/Ejaculatory bulb-specific protein 3"/>
    <property type="match status" value="1"/>
</dbReference>
<dbReference type="PANTHER" id="PTHR11257">
    <property type="entry name" value="CHEMOSENSORY PROTEIN-RELATED"/>
    <property type="match status" value="1"/>
</dbReference>
<dbReference type="AlphaFoldDB" id="A0A8K1P7S7"/>
<keyword evidence="1" id="KW-0732">Signal</keyword>
<accession>A0A8K1P7S7</accession>
<sequence>MNFLLLLMTVTVSYVAGQAQQYTDRYDSLKVDEVLSNKRLTLAYIKCMLEQGKCTAEGRELKSHITEALQNGCSKCTPTQLAGVRKVIKHLINNENAHWIELTDMYDPKQVYRQKYENELKSL</sequence>
<name>A0A8K1P7S7_CORCP</name>
<protein>
    <submittedName>
        <fullName evidence="2">Putative chemosensory protein 18</fullName>
    </submittedName>
</protein>
<evidence type="ECO:0000313" key="2">
    <source>
        <dbReference type="EMBL" id="UDM59711.1"/>
    </source>
</evidence>